<dbReference type="Pfam" id="PF00725">
    <property type="entry name" value="3HCDH"/>
    <property type="match status" value="1"/>
</dbReference>
<dbReference type="OrthoDB" id="5389341at2"/>
<evidence type="ECO:0000313" key="5">
    <source>
        <dbReference type="EMBL" id="RMA82537.1"/>
    </source>
</evidence>
<dbReference type="InterPro" id="IPR013328">
    <property type="entry name" value="6PGD_dom2"/>
</dbReference>
<dbReference type="Proteomes" id="UP000267187">
    <property type="component" value="Unassembled WGS sequence"/>
</dbReference>
<keyword evidence="6" id="KW-1185">Reference proteome</keyword>
<dbReference type="FunFam" id="3.40.50.720:FF:000009">
    <property type="entry name" value="Fatty oxidation complex, alpha subunit"/>
    <property type="match status" value="1"/>
</dbReference>
<feature type="domain" description="3-hydroxyacyl-CoA dehydrogenase NAD binding" evidence="4">
    <location>
        <begin position="6"/>
        <end position="186"/>
    </location>
</feature>
<dbReference type="GO" id="GO:0006631">
    <property type="term" value="P:fatty acid metabolic process"/>
    <property type="evidence" value="ECO:0007669"/>
    <property type="project" value="InterPro"/>
</dbReference>
<gene>
    <name evidence="5" type="ORF">DFR27_0487</name>
</gene>
<accession>A0A3M0ADE9</accession>
<evidence type="ECO:0000259" key="3">
    <source>
        <dbReference type="Pfam" id="PF00725"/>
    </source>
</evidence>
<dbReference type="InterPro" id="IPR008927">
    <property type="entry name" value="6-PGluconate_DH-like_C_sf"/>
</dbReference>
<reference evidence="5 6" key="1">
    <citation type="submission" date="2018-10" db="EMBL/GenBank/DDBJ databases">
        <title>Genomic Encyclopedia of Type Strains, Phase IV (KMG-IV): sequencing the most valuable type-strain genomes for metagenomic binning, comparative biology and taxonomic classification.</title>
        <authorList>
            <person name="Goeker M."/>
        </authorList>
    </citation>
    <scope>NUCLEOTIDE SEQUENCE [LARGE SCALE GENOMIC DNA]</scope>
    <source>
        <strain evidence="5 6">DSM 25080</strain>
    </source>
</reference>
<organism evidence="5 6">
    <name type="scientific">Umboniibacter marinipuniceus</name>
    <dbReference type="NCBI Taxonomy" id="569599"/>
    <lineage>
        <taxon>Bacteria</taxon>
        <taxon>Pseudomonadati</taxon>
        <taxon>Pseudomonadota</taxon>
        <taxon>Gammaproteobacteria</taxon>
        <taxon>Cellvibrionales</taxon>
        <taxon>Cellvibrionaceae</taxon>
        <taxon>Umboniibacter</taxon>
    </lineage>
</organism>
<keyword evidence="1" id="KW-0560">Oxidoreductase</keyword>
<dbReference type="SUPFAM" id="SSF48179">
    <property type="entry name" value="6-phosphogluconate dehydrogenase C-terminal domain-like"/>
    <property type="match status" value="1"/>
</dbReference>
<comment type="caution">
    <text evidence="5">The sequence shown here is derived from an EMBL/GenBank/DDBJ whole genome shotgun (WGS) entry which is preliminary data.</text>
</comment>
<dbReference type="Gene3D" id="1.10.1040.10">
    <property type="entry name" value="N-(1-d-carboxylethyl)-l-norvaline Dehydrogenase, domain 2"/>
    <property type="match status" value="2"/>
</dbReference>
<dbReference type="PANTHER" id="PTHR48075:SF5">
    <property type="entry name" value="3-HYDROXYBUTYRYL-COA DEHYDROGENASE"/>
    <property type="match status" value="1"/>
</dbReference>
<name>A0A3M0ADE9_9GAMM</name>
<sequence length="380" mass="41042">MNTFSKVCVLGAGDMGHGIAEVALLAGYEVNLRDINDTAVNRGAQRILDSFDIFERKGKISAEQKAAMVAKLHCFTELEPAVSDAELIIEAVPEIFTLKRDTFLAIEAAAAPKAIIASNTSTMSISEIGATCANQTRIAGLHYFNPAVLMPTVEVIKAKHTSEETMIKLVDFCERCRKQPVRVEKDVPGFIVNRVQAPAGILLNAWLDSGEADPETVDAMVRSATGAPMGPFETIDYTGVDVNVHCSNYYAETIHPDFAAGTTMQQLMNAGKLGKKSGEGLFSWANGRPAINLSQRSDEIDIADLFLVNANEAVRIAALGVAKHDDIDRALQGATGNPNPLFAQLRAMNHSDVVERLTLLASRYNKAAFTPCKALSEAQY</sequence>
<dbReference type="GO" id="GO:0016616">
    <property type="term" value="F:oxidoreductase activity, acting on the CH-OH group of donors, NAD or NADP as acceptor"/>
    <property type="evidence" value="ECO:0007669"/>
    <property type="project" value="InterPro"/>
</dbReference>
<dbReference type="PANTHER" id="PTHR48075">
    <property type="entry name" value="3-HYDROXYACYL-COA DEHYDROGENASE FAMILY PROTEIN"/>
    <property type="match status" value="1"/>
</dbReference>
<evidence type="ECO:0000256" key="2">
    <source>
        <dbReference type="ARBA" id="ARBA00023027"/>
    </source>
</evidence>
<evidence type="ECO:0000256" key="1">
    <source>
        <dbReference type="ARBA" id="ARBA00023002"/>
    </source>
</evidence>
<dbReference type="SUPFAM" id="SSF51735">
    <property type="entry name" value="NAD(P)-binding Rossmann-fold domains"/>
    <property type="match status" value="1"/>
</dbReference>
<dbReference type="InterPro" id="IPR006108">
    <property type="entry name" value="3HC_DH_C"/>
</dbReference>
<dbReference type="Pfam" id="PF02737">
    <property type="entry name" value="3HCDH_N"/>
    <property type="match status" value="1"/>
</dbReference>
<feature type="domain" description="3-hydroxyacyl-CoA dehydrogenase C-terminal" evidence="3">
    <location>
        <begin position="189"/>
        <end position="283"/>
    </location>
</feature>
<dbReference type="AlphaFoldDB" id="A0A3M0ADE9"/>
<protein>
    <submittedName>
        <fullName evidence="5">Enoyl-CoA hydratase/3-hydroxyacyl-CoA dehydrogenase</fullName>
    </submittedName>
</protein>
<dbReference type="GO" id="GO:0070403">
    <property type="term" value="F:NAD+ binding"/>
    <property type="evidence" value="ECO:0007669"/>
    <property type="project" value="InterPro"/>
</dbReference>
<evidence type="ECO:0000259" key="4">
    <source>
        <dbReference type="Pfam" id="PF02737"/>
    </source>
</evidence>
<evidence type="ECO:0000313" key="6">
    <source>
        <dbReference type="Proteomes" id="UP000267187"/>
    </source>
</evidence>
<proteinExistence type="predicted"/>
<dbReference type="EMBL" id="REFJ01000001">
    <property type="protein sequence ID" value="RMA82537.1"/>
    <property type="molecule type" value="Genomic_DNA"/>
</dbReference>
<dbReference type="Gene3D" id="3.40.50.720">
    <property type="entry name" value="NAD(P)-binding Rossmann-like Domain"/>
    <property type="match status" value="1"/>
</dbReference>
<keyword evidence="2" id="KW-0520">NAD</keyword>
<dbReference type="InterPro" id="IPR006176">
    <property type="entry name" value="3-OHacyl-CoA_DH_NAD-bd"/>
</dbReference>
<dbReference type="InterPro" id="IPR036291">
    <property type="entry name" value="NAD(P)-bd_dom_sf"/>
</dbReference>
<dbReference type="RefSeq" id="WP_121875862.1">
    <property type="nucleotide sequence ID" value="NZ_REFJ01000001.1"/>
</dbReference>